<gene>
    <name evidence="2" type="ORF">RDB_LOCUS72647</name>
</gene>
<feature type="region of interest" description="Disordered" evidence="1">
    <location>
        <begin position="278"/>
        <end position="303"/>
    </location>
</feature>
<evidence type="ECO:0000256" key="1">
    <source>
        <dbReference type="SAM" id="MobiDB-lite"/>
    </source>
</evidence>
<name>A0A8H3HY62_9AGAM</name>
<evidence type="ECO:0000313" key="2">
    <source>
        <dbReference type="EMBL" id="CAE7139345.1"/>
    </source>
</evidence>
<proteinExistence type="predicted"/>
<accession>A0A8H3HY62</accession>
<dbReference type="Proteomes" id="UP000663827">
    <property type="component" value="Unassembled WGS sequence"/>
</dbReference>
<evidence type="ECO:0000313" key="3">
    <source>
        <dbReference type="Proteomes" id="UP000663827"/>
    </source>
</evidence>
<reference evidence="2" key="1">
    <citation type="submission" date="2021-01" db="EMBL/GenBank/DDBJ databases">
        <authorList>
            <person name="Kaushik A."/>
        </authorList>
    </citation>
    <scope>NUCLEOTIDE SEQUENCE</scope>
    <source>
        <strain evidence="2">AG5</strain>
    </source>
</reference>
<sequence>MDVAMSSVAPLLQLRNTLRELSHAIQETQSTGKRRADFAKYLRDVIIVLQSSQHSLNNRDTERVNGLERNLYIVLQRITDRSMIGKVKMWFSEADLFDQTKSEIEATLALIGLTAMVSLQGRVDQLLSIVGSGIGQVNGSIGQAPVFVGDISPKVRENICICGLRGLTAHYSAPAQAPGSLDSDTSVDGSFVGEEQANSGVTEGASEYSPTLFTAFRNVGHHRDLVRTTGEHKVCLANSLYLLADLLKEAGRLKEALAFKQEAVELYLASSQNVPGTQWSPIPQAHTDTESGQLEGPAFGSDY</sequence>
<comment type="caution">
    <text evidence="2">The sequence shown here is derived from an EMBL/GenBank/DDBJ whole genome shotgun (WGS) entry which is preliminary data.</text>
</comment>
<dbReference type="EMBL" id="CAJNJQ010001459">
    <property type="protein sequence ID" value="CAE7139345.1"/>
    <property type="molecule type" value="Genomic_DNA"/>
</dbReference>
<dbReference type="AlphaFoldDB" id="A0A8H3HY62"/>
<organism evidence="2 3">
    <name type="scientific">Rhizoctonia solani</name>
    <dbReference type="NCBI Taxonomy" id="456999"/>
    <lineage>
        <taxon>Eukaryota</taxon>
        <taxon>Fungi</taxon>
        <taxon>Dikarya</taxon>
        <taxon>Basidiomycota</taxon>
        <taxon>Agaricomycotina</taxon>
        <taxon>Agaricomycetes</taxon>
        <taxon>Cantharellales</taxon>
        <taxon>Ceratobasidiaceae</taxon>
        <taxon>Rhizoctonia</taxon>
    </lineage>
</organism>
<protein>
    <submittedName>
        <fullName evidence="2">Uncharacterized protein</fullName>
    </submittedName>
</protein>